<feature type="compositionally biased region" description="Polar residues" evidence="1">
    <location>
        <begin position="241"/>
        <end position="250"/>
    </location>
</feature>
<dbReference type="AlphaFoldDB" id="X6MJS7"/>
<sequence length="299" mass="32650">MKPTESKDLGSQLPYSQSSCNGTRVATIHTRVNDPAKNNFKITITDVHGAMNSVDNERETKTSTIHKPRNGNDTNSSPRVVEDDDVEWNSQDIVEPTETETETDGEPLLALDISDDTESIGEKRFSPGKSPAPSPPSLEVAHNIAKSFSMAMKAEERKASNGEMDNRKHVNGHSFPTATYSHSHQINAVANTNPTKHDDDILSIKDMTANNNDIHFNPTTTTTNNNNNNNNSNHQHHNNTGHENNSNGDSIPNLGKMYKSLDSAFINTSVSVDADSKNEQRLSGSLSLANETSTNALSK</sequence>
<proteinExistence type="predicted"/>
<reference evidence="2 3" key="1">
    <citation type="journal article" date="2013" name="Curr. Biol.">
        <title>The Genome of the Foraminiferan Reticulomyxa filosa.</title>
        <authorList>
            <person name="Glockner G."/>
            <person name="Hulsmann N."/>
            <person name="Schleicher M."/>
            <person name="Noegel A.A."/>
            <person name="Eichinger L."/>
            <person name="Gallinger C."/>
            <person name="Pawlowski J."/>
            <person name="Sierra R."/>
            <person name="Euteneuer U."/>
            <person name="Pillet L."/>
            <person name="Moustafa A."/>
            <person name="Platzer M."/>
            <person name="Groth M."/>
            <person name="Szafranski K."/>
            <person name="Schliwa M."/>
        </authorList>
    </citation>
    <scope>NUCLEOTIDE SEQUENCE [LARGE SCALE GENOMIC DNA]</scope>
</reference>
<name>X6MJS7_RETFI</name>
<keyword evidence="3" id="KW-1185">Reference proteome</keyword>
<feature type="region of interest" description="Disordered" evidence="1">
    <location>
        <begin position="52"/>
        <end position="109"/>
    </location>
</feature>
<feature type="region of interest" description="Disordered" evidence="1">
    <location>
        <begin position="216"/>
        <end position="255"/>
    </location>
</feature>
<feature type="compositionally biased region" description="Acidic residues" evidence="1">
    <location>
        <begin position="95"/>
        <end position="105"/>
    </location>
</feature>
<feature type="non-terminal residue" evidence="2">
    <location>
        <position position="299"/>
    </location>
</feature>
<feature type="compositionally biased region" description="Low complexity" evidence="1">
    <location>
        <begin position="217"/>
        <end position="233"/>
    </location>
</feature>
<evidence type="ECO:0000313" key="2">
    <source>
        <dbReference type="EMBL" id="ETO14268.1"/>
    </source>
</evidence>
<feature type="region of interest" description="Disordered" evidence="1">
    <location>
        <begin position="276"/>
        <end position="299"/>
    </location>
</feature>
<gene>
    <name evidence="2" type="ORF">RFI_23102</name>
</gene>
<comment type="caution">
    <text evidence="2">The sequence shown here is derived from an EMBL/GenBank/DDBJ whole genome shotgun (WGS) entry which is preliminary data.</text>
</comment>
<feature type="region of interest" description="Disordered" evidence="1">
    <location>
        <begin position="1"/>
        <end position="20"/>
    </location>
</feature>
<protein>
    <submittedName>
        <fullName evidence="2">Uncharacterized protein</fullName>
    </submittedName>
</protein>
<evidence type="ECO:0000313" key="3">
    <source>
        <dbReference type="Proteomes" id="UP000023152"/>
    </source>
</evidence>
<feature type="compositionally biased region" description="Polar residues" evidence="1">
    <location>
        <begin position="281"/>
        <end position="299"/>
    </location>
</feature>
<accession>X6MJS7</accession>
<dbReference type="EMBL" id="ASPP01020129">
    <property type="protein sequence ID" value="ETO14268.1"/>
    <property type="molecule type" value="Genomic_DNA"/>
</dbReference>
<dbReference type="Proteomes" id="UP000023152">
    <property type="component" value="Unassembled WGS sequence"/>
</dbReference>
<evidence type="ECO:0000256" key="1">
    <source>
        <dbReference type="SAM" id="MobiDB-lite"/>
    </source>
</evidence>
<organism evidence="2 3">
    <name type="scientific">Reticulomyxa filosa</name>
    <dbReference type="NCBI Taxonomy" id="46433"/>
    <lineage>
        <taxon>Eukaryota</taxon>
        <taxon>Sar</taxon>
        <taxon>Rhizaria</taxon>
        <taxon>Retaria</taxon>
        <taxon>Foraminifera</taxon>
        <taxon>Monothalamids</taxon>
        <taxon>Reticulomyxidae</taxon>
        <taxon>Reticulomyxa</taxon>
    </lineage>
</organism>